<dbReference type="EMBL" id="CP019288">
    <property type="protein sequence ID" value="QHI35134.1"/>
    <property type="molecule type" value="Genomic_DNA"/>
</dbReference>
<reference evidence="1 2" key="1">
    <citation type="journal article" date="2013" name="Int. J. Syst. Evol. Microbiol.">
        <title>Kordia antarctica sp. nov., isolated from Antarctic seawater.</title>
        <authorList>
            <person name="Baek K."/>
            <person name="Choi A."/>
            <person name="Kang I."/>
            <person name="Lee K."/>
            <person name="Cho J.C."/>
        </authorList>
    </citation>
    <scope>NUCLEOTIDE SEQUENCE [LARGE SCALE GENOMIC DNA]</scope>
    <source>
        <strain evidence="1 2">IMCC3317</strain>
    </source>
</reference>
<dbReference type="KEGG" id="kan:IMCC3317_04800"/>
<protein>
    <submittedName>
        <fullName evidence="1">Uncharacterized protein</fullName>
    </submittedName>
</protein>
<proteinExistence type="predicted"/>
<keyword evidence="2" id="KW-1185">Reference proteome</keyword>
<accession>A0A7L4ZGV5</accession>
<dbReference type="AlphaFoldDB" id="A0A7L4ZGV5"/>
<organism evidence="1 2">
    <name type="scientific">Kordia antarctica</name>
    <dbReference type="NCBI Taxonomy" id="1218801"/>
    <lineage>
        <taxon>Bacteria</taxon>
        <taxon>Pseudomonadati</taxon>
        <taxon>Bacteroidota</taxon>
        <taxon>Flavobacteriia</taxon>
        <taxon>Flavobacteriales</taxon>
        <taxon>Flavobacteriaceae</taxon>
        <taxon>Kordia</taxon>
    </lineage>
</organism>
<evidence type="ECO:0000313" key="2">
    <source>
        <dbReference type="Proteomes" id="UP000464657"/>
    </source>
</evidence>
<gene>
    <name evidence="1" type="ORF">IMCC3317_04800</name>
</gene>
<sequence>MRINITQFSNSEVINIIQASITSKNSNTCAVLKALIISSFKLVLSSSSLSFISVALKVPLYTMEIYFCSSGVFCVEISSSEYEVIKKAKIIKKIDRFCFILFLFNYKIS</sequence>
<dbReference type="Proteomes" id="UP000464657">
    <property type="component" value="Chromosome"/>
</dbReference>
<evidence type="ECO:0000313" key="1">
    <source>
        <dbReference type="EMBL" id="QHI35134.1"/>
    </source>
</evidence>
<name>A0A7L4ZGV5_9FLAO</name>